<proteinExistence type="predicted"/>
<accession>A1ZX89</accession>
<dbReference type="EMBL" id="AAWS01000057">
    <property type="protein sequence ID" value="EAY24963.1"/>
    <property type="molecule type" value="Genomic_DNA"/>
</dbReference>
<name>A1ZX89_MICM2</name>
<keyword evidence="4" id="KW-1185">Reference proteome</keyword>
<comment type="caution">
    <text evidence="3">The sequence shown here is derived from an EMBL/GenBank/DDBJ whole genome shotgun (WGS) entry which is preliminary data.</text>
</comment>
<gene>
    <name evidence="3" type="ORF">M23134_03677</name>
</gene>
<evidence type="ECO:0000256" key="2">
    <source>
        <dbReference type="SAM" id="Phobius"/>
    </source>
</evidence>
<keyword evidence="2" id="KW-0812">Transmembrane</keyword>
<reference evidence="3 4" key="1">
    <citation type="submission" date="2007-01" db="EMBL/GenBank/DDBJ databases">
        <authorList>
            <person name="Haygood M."/>
            <person name="Podell S."/>
            <person name="Anderson C."/>
            <person name="Hopkinson B."/>
            <person name="Roe K."/>
            <person name="Barbeau K."/>
            <person name="Gaasterland T."/>
            <person name="Ferriera S."/>
            <person name="Johnson J."/>
            <person name="Kravitz S."/>
            <person name="Beeson K."/>
            <person name="Sutton G."/>
            <person name="Rogers Y.-H."/>
            <person name="Friedman R."/>
            <person name="Frazier M."/>
            <person name="Venter J.C."/>
        </authorList>
    </citation>
    <scope>NUCLEOTIDE SEQUENCE [LARGE SCALE GENOMIC DNA]</scope>
    <source>
        <strain evidence="3 4">ATCC 23134</strain>
    </source>
</reference>
<organism evidence="3 4">
    <name type="scientific">Microscilla marina ATCC 23134</name>
    <dbReference type="NCBI Taxonomy" id="313606"/>
    <lineage>
        <taxon>Bacteria</taxon>
        <taxon>Pseudomonadati</taxon>
        <taxon>Bacteroidota</taxon>
        <taxon>Cytophagia</taxon>
        <taxon>Cytophagales</taxon>
        <taxon>Microscillaceae</taxon>
        <taxon>Microscilla</taxon>
    </lineage>
</organism>
<dbReference type="SUPFAM" id="SSF90257">
    <property type="entry name" value="Myosin rod fragments"/>
    <property type="match status" value="1"/>
</dbReference>
<feature type="transmembrane region" description="Helical" evidence="2">
    <location>
        <begin position="15"/>
        <end position="33"/>
    </location>
</feature>
<feature type="coiled-coil region" evidence="1">
    <location>
        <begin position="74"/>
        <end position="182"/>
    </location>
</feature>
<keyword evidence="2" id="KW-0472">Membrane</keyword>
<evidence type="ECO:0000313" key="3">
    <source>
        <dbReference type="EMBL" id="EAY24963.1"/>
    </source>
</evidence>
<dbReference type="Proteomes" id="UP000004095">
    <property type="component" value="Unassembled WGS sequence"/>
</dbReference>
<keyword evidence="2" id="KW-1133">Transmembrane helix</keyword>
<sequence length="307" mass="34773">MDDQDEPRGGLNGQAIGLVVVSILLVVSLFLTYKYYKDYKKVKSTEKEKTAAVDSLKGLSSSLKDSVSSKTTENEELLKRKFELEDKLNKVEDKRDSVQKLLNNSRYRERRYRVEAARLKRLLEDAQDKVDSLQKAYDEISAGSGSTLAEYRKQIEQLTTERNSLASQNQTMQAELSKLKNDTQNALFALTVRAIPGELKRNRFSASTKARNTDRIQVSFQLTRAPAANENIVIKLFDATNKEVPLKPAYRNNIGKPTPTNQQVIVEPDSDARRKFSRGNYSIRLFLTNVDQGINNQSIGIAEFSLR</sequence>
<protein>
    <submittedName>
        <fullName evidence="3">Uncharacterized protein</fullName>
    </submittedName>
</protein>
<evidence type="ECO:0000313" key="4">
    <source>
        <dbReference type="Proteomes" id="UP000004095"/>
    </source>
</evidence>
<dbReference type="Gene3D" id="1.10.287.1490">
    <property type="match status" value="1"/>
</dbReference>
<evidence type="ECO:0000256" key="1">
    <source>
        <dbReference type="SAM" id="Coils"/>
    </source>
</evidence>
<dbReference type="AlphaFoldDB" id="A1ZX89"/>
<keyword evidence="1" id="KW-0175">Coiled coil</keyword>